<proteinExistence type="predicted"/>
<dbReference type="AlphaFoldDB" id="A0A0E9VJ95"/>
<organism evidence="1">
    <name type="scientific">Anguilla anguilla</name>
    <name type="common">European freshwater eel</name>
    <name type="synonym">Muraena anguilla</name>
    <dbReference type="NCBI Taxonomy" id="7936"/>
    <lineage>
        <taxon>Eukaryota</taxon>
        <taxon>Metazoa</taxon>
        <taxon>Chordata</taxon>
        <taxon>Craniata</taxon>
        <taxon>Vertebrata</taxon>
        <taxon>Euteleostomi</taxon>
        <taxon>Actinopterygii</taxon>
        <taxon>Neopterygii</taxon>
        <taxon>Teleostei</taxon>
        <taxon>Anguilliformes</taxon>
        <taxon>Anguillidae</taxon>
        <taxon>Anguilla</taxon>
    </lineage>
</organism>
<reference evidence="1" key="1">
    <citation type="submission" date="2014-11" db="EMBL/GenBank/DDBJ databases">
        <authorList>
            <person name="Amaro Gonzalez C."/>
        </authorList>
    </citation>
    <scope>NUCLEOTIDE SEQUENCE</scope>
</reference>
<protein>
    <submittedName>
        <fullName evidence="1">Uncharacterized protein</fullName>
    </submittedName>
</protein>
<accession>A0A0E9VJ95</accession>
<name>A0A0E9VJ95_ANGAN</name>
<reference evidence="1" key="2">
    <citation type="journal article" date="2015" name="Fish Shellfish Immunol.">
        <title>Early steps in the European eel (Anguilla anguilla)-Vibrio vulnificus interaction in the gills: Role of the RtxA13 toxin.</title>
        <authorList>
            <person name="Callol A."/>
            <person name="Pajuelo D."/>
            <person name="Ebbesson L."/>
            <person name="Teles M."/>
            <person name="MacKenzie S."/>
            <person name="Amaro C."/>
        </authorList>
    </citation>
    <scope>NUCLEOTIDE SEQUENCE</scope>
</reference>
<sequence length="20" mass="2275">MRVGRKNSCAKWAVVIRTAQ</sequence>
<evidence type="ECO:0000313" key="1">
    <source>
        <dbReference type="EMBL" id="JAH77273.1"/>
    </source>
</evidence>
<dbReference type="EMBL" id="GBXM01031304">
    <property type="protein sequence ID" value="JAH77273.1"/>
    <property type="molecule type" value="Transcribed_RNA"/>
</dbReference>